<dbReference type="KEGG" id="tut:107367069"/>
<feature type="transmembrane region" description="Helical" evidence="1">
    <location>
        <begin position="95"/>
        <end position="117"/>
    </location>
</feature>
<keyword evidence="1" id="KW-1133">Transmembrane helix</keyword>
<sequence>MRKLTKNGLILLFLSIAFISGQSSDPNKDKAKLPPNKYQMTVLFHWEPKLPADSYGQPNWPKLIRLLLSQIFYDVALETFNHINNELPIRLTLPLAIGFGGLITAIIALIVACQANWKITKYEFKSAERRRREREIEEVHLKIYEQVMHGDRHDPYISSDSYGHSLERLIRK</sequence>
<reference evidence="4" key="1">
    <citation type="submission" date="2011-08" db="EMBL/GenBank/DDBJ databases">
        <authorList>
            <person name="Rombauts S."/>
        </authorList>
    </citation>
    <scope>NUCLEOTIDE SEQUENCE</scope>
    <source>
        <strain evidence="4">London</strain>
    </source>
</reference>
<proteinExistence type="predicted"/>
<dbReference type="OrthoDB" id="10530638at2759"/>
<accession>T1JSA1</accession>
<reference evidence="3" key="2">
    <citation type="submission" date="2015-06" db="UniProtKB">
        <authorList>
            <consortium name="EnsemblMetazoa"/>
        </authorList>
    </citation>
    <scope>IDENTIFICATION</scope>
</reference>
<evidence type="ECO:0000313" key="3">
    <source>
        <dbReference type="EnsemblMetazoa" id="tetur01g09790.1"/>
    </source>
</evidence>
<keyword evidence="4" id="KW-1185">Reference proteome</keyword>
<dbReference type="AlphaFoldDB" id="T1JSA1"/>
<keyword evidence="1" id="KW-0472">Membrane</keyword>
<dbReference type="Proteomes" id="UP000015104">
    <property type="component" value="Unassembled WGS sequence"/>
</dbReference>
<organism evidence="3 4">
    <name type="scientific">Tetranychus urticae</name>
    <name type="common">Two-spotted spider mite</name>
    <dbReference type="NCBI Taxonomy" id="32264"/>
    <lineage>
        <taxon>Eukaryota</taxon>
        <taxon>Metazoa</taxon>
        <taxon>Ecdysozoa</taxon>
        <taxon>Arthropoda</taxon>
        <taxon>Chelicerata</taxon>
        <taxon>Arachnida</taxon>
        <taxon>Acari</taxon>
        <taxon>Acariformes</taxon>
        <taxon>Trombidiformes</taxon>
        <taxon>Prostigmata</taxon>
        <taxon>Eleutherengona</taxon>
        <taxon>Raphignathae</taxon>
        <taxon>Tetranychoidea</taxon>
        <taxon>Tetranychidae</taxon>
        <taxon>Tetranychus</taxon>
    </lineage>
</organism>
<evidence type="ECO:0000256" key="2">
    <source>
        <dbReference type="SAM" id="SignalP"/>
    </source>
</evidence>
<dbReference type="OMA" id="EVHLKIY"/>
<evidence type="ECO:0000256" key="1">
    <source>
        <dbReference type="SAM" id="Phobius"/>
    </source>
</evidence>
<keyword evidence="1" id="KW-0812">Transmembrane</keyword>
<keyword evidence="2" id="KW-0732">Signal</keyword>
<gene>
    <name evidence="3" type="primary">107367069</name>
</gene>
<protein>
    <submittedName>
        <fullName evidence="3">Uncharacterized protein</fullName>
    </submittedName>
</protein>
<dbReference type="EnsemblMetazoa" id="tetur01g09790.1">
    <property type="protein sequence ID" value="tetur01g09790.1"/>
    <property type="gene ID" value="tetur01g09790"/>
</dbReference>
<feature type="signal peptide" evidence="2">
    <location>
        <begin position="1"/>
        <end position="23"/>
    </location>
</feature>
<dbReference type="HOGENOM" id="CLU_1557259_0_0_1"/>
<evidence type="ECO:0000313" key="4">
    <source>
        <dbReference type="Proteomes" id="UP000015104"/>
    </source>
</evidence>
<name>T1JSA1_TETUR</name>
<dbReference type="EMBL" id="CAEY01000459">
    <property type="status" value="NOT_ANNOTATED_CDS"/>
    <property type="molecule type" value="Genomic_DNA"/>
</dbReference>
<feature type="chain" id="PRO_5004590673" evidence="2">
    <location>
        <begin position="24"/>
        <end position="172"/>
    </location>
</feature>